<feature type="signal peptide" evidence="1">
    <location>
        <begin position="1"/>
        <end position="27"/>
    </location>
</feature>
<name>A0A8J7GR07_9ACTN</name>
<reference evidence="2" key="1">
    <citation type="submission" date="2020-11" db="EMBL/GenBank/DDBJ databases">
        <title>Sequencing the genomes of 1000 actinobacteria strains.</title>
        <authorList>
            <person name="Klenk H.-P."/>
        </authorList>
    </citation>
    <scope>NUCLEOTIDE SEQUENCE</scope>
    <source>
        <strain evidence="2">DSM 45356</strain>
    </source>
</reference>
<dbReference type="AlphaFoldDB" id="A0A8J7GR07"/>
<keyword evidence="1" id="KW-0732">Signal</keyword>
<comment type="caution">
    <text evidence="2">The sequence shown here is derived from an EMBL/GenBank/DDBJ whole genome shotgun (WGS) entry which is preliminary data.</text>
</comment>
<sequence length="185" mass="19357">MTWKSRLVGTIAALSLAMLGMAGQATASGSVPQPQWMKCPRPVVTGDVYSITVGQQVSAGYWDLSVAGTVTPCHTPGELESFTVVTFSNGQDTSGWADHYADLTNGNQFAGVHVEAPTTADAVCLATAPSTRLACFAVTWPNGTAAAPVIGDRIPLAVTEHWGNMTLRWQPTSGPTCGFCWPVSG</sequence>
<dbReference type="RefSeq" id="WP_197005599.1">
    <property type="nucleotide sequence ID" value="NZ_BONS01000009.1"/>
</dbReference>
<gene>
    <name evidence="2" type="ORF">IW245_005084</name>
</gene>
<evidence type="ECO:0000313" key="2">
    <source>
        <dbReference type="EMBL" id="MBG6138890.1"/>
    </source>
</evidence>
<evidence type="ECO:0000256" key="1">
    <source>
        <dbReference type="SAM" id="SignalP"/>
    </source>
</evidence>
<dbReference type="EMBL" id="JADOUF010000001">
    <property type="protein sequence ID" value="MBG6138890.1"/>
    <property type="molecule type" value="Genomic_DNA"/>
</dbReference>
<keyword evidence="3" id="KW-1185">Reference proteome</keyword>
<accession>A0A8J7GR07</accession>
<feature type="chain" id="PRO_5035180662" evidence="1">
    <location>
        <begin position="28"/>
        <end position="185"/>
    </location>
</feature>
<protein>
    <submittedName>
        <fullName evidence="2">Uncharacterized protein</fullName>
    </submittedName>
</protein>
<dbReference type="Proteomes" id="UP000622552">
    <property type="component" value="Unassembled WGS sequence"/>
</dbReference>
<evidence type="ECO:0000313" key="3">
    <source>
        <dbReference type="Proteomes" id="UP000622552"/>
    </source>
</evidence>
<proteinExistence type="predicted"/>
<organism evidence="2 3">
    <name type="scientific">Longispora fulva</name>
    <dbReference type="NCBI Taxonomy" id="619741"/>
    <lineage>
        <taxon>Bacteria</taxon>
        <taxon>Bacillati</taxon>
        <taxon>Actinomycetota</taxon>
        <taxon>Actinomycetes</taxon>
        <taxon>Micromonosporales</taxon>
        <taxon>Micromonosporaceae</taxon>
        <taxon>Longispora</taxon>
    </lineage>
</organism>